<reference evidence="1 2" key="1">
    <citation type="submission" date="2020-01" db="EMBL/GenBank/DDBJ databases">
        <authorList>
            <person name="Sixt B."/>
            <person name="Schulz F."/>
            <person name="Kostanjsek R."/>
            <person name="Koestlbacher S."/>
            <person name="Collingro A."/>
            <person name="Toenshoff E."/>
            <person name="Horn M."/>
        </authorList>
    </citation>
    <scope>NUCLEOTIDE SEQUENCE [LARGE SCALE GENOMIC DNA]</scope>
    <source>
        <strain evidence="1 2">15C</strain>
    </source>
</reference>
<gene>
    <name evidence="1" type="ORF">RHAB15C_0001164</name>
</gene>
<organism evidence="1 2">
    <name type="scientific">Candidatus Rhabdochlamydia porcellionis</name>
    <dbReference type="NCBI Taxonomy" id="225148"/>
    <lineage>
        <taxon>Bacteria</taxon>
        <taxon>Pseudomonadati</taxon>
        <taxon>Chlamydiota</taxon>
        <taxon>Chlamydiia</taxon>
        <taxon>Parachlamydiales</taxon>
        <taxon>Candidatus Rhabdochlamydiaceae</taxon>
        <taxon>Candidatus Rhabdochlamydia</taxon>
    </lineage>
</organism>
<dbReference type="EMBL" id="CP075585">
    <property type="protein sequence ID" value="QZA59278.1"/>
    <property type="molecule type" value="Genomic_DNA"/>
</dbReference>
<dbReference type="Proteomes" id="UP000822862">
    <property type="component" value="Chromosome"/>
</dbReference>
<name>A0ABX8Z1H1_9BACT</name>
<dbReference type="RefSeq" id="WP_194845212.1">
    <property type="nucleotide sequence ID" value="NZ_CP075585.1"/>
</dbReference>
<keyword evidence="2" id="KW-1185">Reference proteome</keyword>
<accession>A0ABX8Z1H1</accession>
<protein>
    <submittedName>
        <fullName evidence="1">Uncharacterized protein</fullName>
    </submittedName>
</protein>
<sequence>MGSIDYSLNHLCFPVFYENPEQHLYLMALDEKDWKIWERYQDLFPMEKYSFVKVEKDDSFGFLLVNKEKSYAVIEKNLQLFQNLTGKKVCPRTLLHILCQGQLAYSFSRAPCPTLYYKALGLLYGYGEKNVQVFIEREQLLQTLSNLPLNIKNLPPEIVRYLERIEISKMPAKSPSKVEVASLVFELKKLLHENHFVKGTKKDHPFFPIKRSLFFGSEKYAQTQTLIESWDKVNSSIVKIYESDAFLETILEMLTAP</sequence>
<reference evidence="1 2" key="2">
    <citation type="submission" date="2021-05" db="EMBL/GenBank/DDBJ databases">
        <title>Ecology and evolution of chlamydial symbionts of arthropods.</title>
        <authorList>
            <person name="Halter T."/>
            <person name="Sixt B.S."/>
            <person name="Toenshoff E.R."/>
            <person name="Koestlbacher S."/>
            <person name="Schulz F."/>
            <person name="Kostanjsek R."/>
            <person name="Collingro A."/>
            <person name="Hendrickx F."/>
            <person name="Horn M."/>
        </authorList>
    </citation>
    <scope>NUCLEOTIDE SEQUENCE [LARGE SCALE GENOMIC DNA]</scope>
    <source>
        <strain evidence="1 2">15C</strain>
    </source>
</reference>
<evidence type="ECO:0000313" key="2">
    <source>
        <dbReference type="Proteomes" id="UP000822862"/>
    </source>
</evidence>
<evidence type="ECO:0000313" key="1">
    <source>
        <dbReference type="EMBL" id="QZA59278.1"/>
    </source>
</evidence>
<proteinExistence type="predicted"/>